<dbReference type="PANTHER" id="PTHR43102">
    <property type="entry name" value="SLR1143 PROTEIN"/>
    <property type="match status" value="1"/>
</dbReference>
<reference evidence="3" key="1">
    <citation type="journal article" date="2010" name="Genome Biol.">
        <title>Genome sequence of the necrotrophic plant pathogen Pythium ultimum reveals original pathogenicity mechanisms and effector repertoire.</title>
        <authorList>
            <person name="Levesque C.A."/>
            <person name="Brouwer H."/>
            <person name="Cano L."/>
            <person name="Hamilton J.P."/>
            <person name="Holt C."/>
            <person name="Huitema E."/>
            <person name="Raffaele S."/>
            <person name="Robideau G.P."/>
            <person name="Thines M."/>
            <person name="Win J."/>
            <person name="Zerillo M.M."/>
            <person name="Beakes G.W."/>
            <person name="Boore J.L."/>
            <person name="Busam D."/>
            <person name="Dumas B."/>
            <person name="Ferriera S."/>
            <person name="Fuerstenberg S.I."/>
            <person name="Gachon C.M."/>
            <person name="Gaulin E."/>
            <person name="Govers F."/>
            <person name="Grenville-Briggs L."/>
            <person name="Horner N."/>
            <person name="Hostetler J."/>
            <person name="Jiang R.H."/>
            <person name="Johnson J."/>
            <person name="Krajaejun T."/>
            <person name="Lin H."/>
            <person name="Meijer H.J."/>
            <person name="Moore B."/>
            <person name="Morris P."/>
            <person name="Phuntmart V."/>
            <person name="Puiu D."/>
            <person name="Shetty J."/>
            <person name="Stajich J.E."/>
            <person name="Tripathy S."/>
            <person name="Wawra S."/>
            <person name="van West P."/>
            <person name="Whitty B.R."/>
            <person name="Coutinho P.M."/>
            <person name="Henrissat B."/>
            <person name="Martin F."/>
            <person name="Thomas P.D."/>
            <person name="Tyler B.M."/>
            <person name="De Vries R.P."/>
            <person name="Kamoun S."/>
            <person name="Yandell M."/>
            <person name="Tisserat N."/>
            <person name="Buell C.R."/>
        </authorList>
    </citation>
    <scope>NUCLEOTIDE SEQUENCE</scope>
    <source>
        <strain evidence="3">DAOM:BR144</strain>
    </source>
</reference>
<dbReference type="VEuPathDB" id="FungiDB:PYU1_G001236"/>
<dbReference type="STRING" id="431595.K3W8E5"/>
<feature type="domain" description="GAF" evidence="1">
    <location>
        <begin position="473"/>
        <end position="598"/>
    </location>
</feature>
<protein>
    <recommendedName>
        <fullName evidence="1">GAF domain-containing protein</fullName>
    </recommendedName>
</protein>
<dbReference type="AlphaFoldDB" id="K3W8E5"/>
<dbReference type="OMA" id="CCAKSLR"/>
<dbReference type="EMBL" id="GL376626">
    <property type="status" value="NOT_ANNOTATED_CDS"/>
    <property type="molecule type" value="Genomic_DNA"/>
</dbReference>
<sequence>MYGVDRSLRVLVGDDELWQRALASKERIDFRALTNLSVCQWKWKDSNNKFTIFRRHVESVDPSQKLLKTAHEVLAAGEIRCSLPELTNILRSTTDRSHNATMAGLYKKDFIYGSNVHTASSKGCSDNPDDEQLTVKTAAFVRSNILARNEQWCFLEHFKRNETQDGFVITISSMPSTELRFGKADSDRVDEIHGTIAGYLVEKVPNENIMRVLFYAQYDDSDGAVKGKASRKHMKSRLTFLAKGATRLPDVVRRRRLGAQTFADRAAFVAKNTRCICCTKSLHLFSKKKRCYLCGYFVCDKDWSIQSVETRQASRLPACALAASSASSPPQVLPNPPNLPSPSTSMAVYLQDALRTSSESKKKSVKSVIKHLVGQEAEKAREGSSSFSHQGTLTDTSAENEYHAALDAYLKVDEVPLEDCVLANAESRKYGIDIPEDPKGEVAPNWPIPENENERLNTIERNHLNKIGNTDEFNIIASLAARELECYASLITVITEGEQLVLGANLEDLQKLQLPRTQAFCSHTILDDKPLVIPHPEADVRFQNFIPVKHLGAKFYCGFPIVSNDNTVVGSVCCLDLKTHEVTQAQYATMKKLAATASKVMQLKGTEIESRIRAASLK</sequence>
<dbReference type="InterPro" id="IPR011011">
    <property type="entry name" value="Znf_FYVE_PHD"/>
</dbReference>
<dbReference type="PANTHER" id="PTHR43102:SF2">
    <property type="entry name" value="GAF DOMAIN-CONTAINING PROTEIN"/>
    <property type="match status" value="1"/>
</dbReference>
<evidence type="ECO:0000313" key="3">
    <source>
        <dbReference type="Proteomes" id="UP000019132"/>
    </source>
</evidence>
<dbReference type="Proteomes" id="UP000019132">
    <property type="component" value="Unassembled WGS sequence"/>
</dbReference>
<dbReference type="Gene3D" id="3.30.450.40">
    <property type="match status" value="1"/>
</dbReference>
<dbReference type="SUPFAM" id="SSF57903">
    <property type="entry name" value="FYVE/PHD zinc finger"/>
    <property type="match status" value="1"/>
</dbReference>
<dbReference type="eggNOG" id="ENOG502SHV5">
    <property type="taxonomic scope" value="Eukaryota"/>
</dbReference>
<name>K3W8E5_GLOUD</name>
<dbReference type="Pfam" id="PF01590">
    <property type="entry name" value="GAF"/>
    <property type="match status" value="1"/>
</dbReference>
<accession>K3W8E5</accession>
<dbReference type="CDD" id="cd00065">
    <property type="entry name" value="FYVE_like_SF"/>
    <property type="match status" value="1"/>
</dbReference>
<reference evidence="2" key="3">
    <citation type="submission" date="2015-02" db="UniProtKB">
        <authorList>
            <consortium name="EnsemblProtists"/>
        </authorList>
    </citation>
    <scope>IDENTIFICATION</scope>
    <source>
        <strain evidence="2">DAOM BR144</strain>
    </source>
</reference>
<proteinExistence type="predicted"/>
<evidence type="ECO:0000259" key="1">
    <source>
        <dbReference type="Pfam" id="PF01590"/>
    </source>
</evidence>
<dbReference type="HOGENOM" id="CLU_013242_2_0_1"/>
<dbReference type="InterPro" id="IPR029016">
    <property type="entry name" value="GAF-like_dom_sf"/>
</dbReference>
<keyword evidence="3" id="KW-1185">Reference proteome</keyword>
<evidence type="ECO:0000313" key="2">
    <source>
        <dbReference type="EnsemblProtists" id="PYU1_T001236"/>
    </source>
</evidence>
<dbReference type="InterPro" id="IPR003018">
    <property type="entry name" value="GAF"/>
</dbReference>
<dbReference type="SUPFAM" id="SSF55781">
    <property type="entry name" value="GAF domain-like"/>
    <property type="match status" value="1"/>
</dbReference>
<dbReference type="EnsemblProtists" id="PYU1_T001236">
    <property type="protein sequence ID" value="PYU1_T001236"/>
    <property type="gene ID" value="PYU1_G001236"/>
</dbReference>
<organism evidence="2 3">
    <name type="scientific">Globisporangium ultimum (strain ATCC 200006 / CBS 805.95 / DAOM BR144)</name>
    <name type="common">Pythium ultimum</name>
    <dbReference type="NCBI Taxonomy" id="431595"/>
    <lineage>
        <taxon>Eukaryota</taxon>
        <taxon>Sar</taxon>
        <taxon>Stramenopiles</taxon>
        <taxon>Oomycota</taxon>
        <taxon>Peronosporomycetes</taxon>
        <taxon>Pythiales</taxon>
        <taxon>Pythiaceae</taxon>
        <taxon>Globisporangium</taxon>
    </lineage>
</organism>
<dbReference type="InParanoid" id="K3W8E5"/>
<reference evidence="3" key="2">
    <citation type="submission" date="2010-04" db="EMBL/GenBank/DDBJ databases">
        <authorList>
            <person name="Buell R."/>
            <person name="Hamilton J."/>
            <person name="Hostetler J."/>
        </authorList>
    </citation>
    <scope>NUCLEOTIDE SEQUENCE [LARGE SCALE GENOMIC DNA]</scope>
    <source>
        <strain evidence="3">DAOM:BR144</strain>
    </source>
</reference>